<evidence type="ECO:0000256" key="1">
    <source>
        <dbReference type="ARBA" id="ARBA00001936"/>
    </source>
</evidence>
<dbReference type="InterPro" id="IPR050265">
    <property type="entry name" value="Fe/Mn_Superoxide_Dismutase"/>
</dbReference>
<dbReference type="InterPro" id="IPR001189">
    <property type="entry name" value="Mn/Fe_SOD"/>
</dbReference>
<dbReference type="InterPro" id="IPR013969">
    <property type="entry name" value="Oligosacch_biosynth_Alg14"/>
</dbReference>
<evidence type="ECO:0000256" key="11">
    <source>
        <dbReference type="ARBA" id="ARBA00049204"/>
    </source>
</evidence>
<evidence type="ECO:0000256" key="6">
    <source>
        <dbReference type="ARBA" id="ARBA00012682"/>
    </source>
</evidence>
<keyword evidence="15" id="KW-1185">Reference proteome</keyword>
<comment type="subunit">
    <text evidence="5">Homotetramer.</text>
</comment>
<dbReference type="InterPro" id="IPR036324">
    <property type="entry name" value="Mn/Fe_SOD_N_sf"/>
</dbReference>
<dbReference type="Gene3D" id="1.10.287.990">
    <property type="entry name" value="Fe,Mn superoxide dismutase (SOD) domain"/>
    <property type="match status" value="1"/>
</dbReference>
<dbReference type="SUPFAM" id="SSF53756">
    <property type="entry name" value="UDP-Glycosyltransferase/glycogen phosphorylase"/>
    <property type="match status" value="1"/>
</dbReference>
<dbReference type="Pfam" id="PF02777">
    <property type="entry name" value="Sod_Fe_C"/>
    <property type="match status" value="1"/>
</dbReference>
<comment type="cofactor">
    <cofactor evidence="1">
        <name>Mn(2+)</name>
        <dbReference type="ChEBI" id="CHEBI:29035"/>
    </cofactor>
</comment>
<comment type="similarity">
    <text evidence="4">Belongs to the iron/manganese superoxide dismutase family.</text>
</comment>
<keyword evidence="9" id="KW-0496">Mitochondrion</keyword>
<comment type="function">
    <text evidence="2">Destroys superoxide anion radicals which are normally produced within the cells and which are toxic to biological systems.</text>
</comment>
<comment type="caution">
    <text evidence="14">The sequence shown here is derived from an EMBL/GenBank/DDBJ whole genome shotgun (WGS) entry which is preliminary data.</text>
</comment>
<protein>
    <recommendedName>
        <fullName evidence="6">superoxide dismutase</fullName>
        <ecNumber evidence="6">1.15.1.1</ecNumber>
    </recommendedName>
</protein>
<dbReference type="GO" id="GO:0098803">
    <property type="term" value="C:respiratory chain complex"/>
    <property type="evidence" value="ECO:0007669"/>
    <property type="project" value="UniProtKB-ARBA"/>
</dbReference>
<dbReference type="Proteomes" id="UP001175271">
    <property type="component" value="Unassembled WGS sequence"/>
</dbReference>
<evidence type="ECO:0000256" key="3">
    <source>
        <dbReference type="ARBA" id="ARBA00004173"/>
    </source>
</evidence>
<dbReference type="GO" id="GO:0006488">
    <property type="term" value="P:dolichol-linked oligosaccharide biosynthetic process"/>
    <property type="evidence" value="ECO:0007669"/>
    <property type="project" value="InterPro"/>
</dbReference>
<dbReference type="Gene3D" id="3.55.40.20">
    <property type="entry name" value="Iron/manganese superoxide dismutase, C-terminal domain"/>
    <property type="match status" value="1"/>
</dbReference>
<dbReference type="EC" id="1.15.1.1" evidence="6"/>
<dbReference type="EMBL" id="JAUCMV010000001">
    <property type="protein sequence ID" value="KAK0425761.1"/>
    <property type="molecule type" value="Genomic_DNA"/>
</dbReference>
<evidence type="ECO:0000313" key="14">
    <source>
        <dbReference type="EMBL" id="KAK0425761.1"/>
    </source>
</evidence>
<keyword evidence="10" id="KW-0464">Manganese</keyword>
<evidence type="ECO:0000256" key="7">
    <source>
        <dbReference type="ARBA" id="ARBA00022723"/>
    </source>
</evidence>
<organism evidence="14 15">
    <name type="scientific">Steinernema hermaphroditum</name>
    <dbReference type="NCBI Taxonomy" id="289476"/>
    <lineage>
        <taxon>Eukaryota</taxon>
        <taxon>Metazoa</taxon>
        <taxon>Ecdysozoa</taxon>
        <taxon>Nematoda</taxon>
        <taxon>Chromadorea</taxon>
        <taxon>Rhabditida</taxon>
        <taxon>Tylenchina</taxon>
        <taxon>Panagrolaimomorpha</taxon>
        <taxon>Strongyloidoidea</taxon>
        <taxon>Steinernematidae</taxon>
        <taxon>Steinernema</taxon>
    </lineage>
</organism>
<dbReference type="Pfam" id="PF00081">
    <property type="entry name" value="Sod_Fe_N"/>
    <property type="match status" value="1"/>
</dbReference>
<dbReference type="GO" id="GO:0042803">
    <property type="term" value="F:protein homodimerization activity"/>
    <property type="evidence" value="ECO:0007669"/>
    <property type="project" value="UniProtKB-ARBA"/>
</dbReference>
<dbReference type="Pfam" id="PF08660">
    <property type="entry name" value="Alg14"/>
    <property type="match status" value="1"/>
</dbReference>
<evidence type="ECO:0000259" key="12">
    <source>
        <dbReference type="Pfam" id="PF00081"/>
    </source>
</evidence>
<gene>
    <name evidence="14" type="ORF">QR680_009368</name>
</gene>
<evidence type="ECO:0000259" key="13">
    <source>
        <dbReference type="Pfam" id="PF02777"/>
    </source>
</evidence>
<dbReference type="AlphaFoldDB" id="A0AA39M8Q8"/>
<proteinExistence type="inferred from homology"/>
<comment type="subcellular location">
    <subcellularLocation>
        <location evidence="3">Mitochondrion</location>
    </subcellularLocation>
</comment>
<dbReference type="Gene3D" id="3.40.50.2000">
    <property type="entry name" value="Glycogen Phosphorylase B"/>
    <property type="match status" value="1"/>
</dbReference>
<evidence type="ECO:0000313" key="15">
    <source>
        <dbReference type="Proteomes" id="UP001175271"/>
    </source>
</evidence>
<evidence type="ECO:0000256" key="4">
    <source>
        <dbReference type="ARBA" id="ARBA00008714"/>
    </source>
</evidence>
<dbReference type="InterPro" id="IPR019832">
    <property type="entry name" value="Mn/Fe_SOD_C"/>
</dbReference>
<evidence type="ECO:0000256" key="2">
    <source>
        <dbReference type="ARBA" id="ARBA00002170"/>
    </source>
</evidence>
<dbReference type="InterPro" id="IPR019833">
    <property type="entry name" value="Mn/Fe_SOD_BS"/>
</dbReference>
<feature type="domain" description="Manganese/iron superoxide dismutase N-terminal" evidence="12">
    <location>
        <begin position="226"/>
        <end position="307"/>
    </location>
</feature>
<dbReference type="InterPro" id="IPR019831">
    <property type="entry name" value="Mn/Fe_SOD_N"/>
</dbReference>
<dbReference type="PANTHER" id="PTHR11404">
    <property type="entry name" value="SUPEROXIDE DISMUTASE 2"/>
    <property type="match status" value="1"/>
</dbReference>
<evidence type="ECO:0000256" key="10">
    <source>
        <dbReference type="ARBA" id="ARBA00023211"/>
    </source>
</evidence>
<evidence type="ECO:0000256" key="9">
    <source>
        <dbReference type="ARBA" id="ARBA00023128"/>
    </source>
</evidence>
<name>A0AA39M8Q8_9BILA</name>
<keyword evidence="8" id="KW-0560">Oxidoreductase</keyword>
<sequence>MLLLCLSVAVGVAVAVILLHRAFLERHQQKADFSGKQVRLCAVMGSGGHTTEMLLMLGQLKDCCPDRFYVIADTDKMSERKVREHEEGSSGSFQILKIARSREVGQSYVTAVFSTIFAVFESARIVWTVRPDVVLTNGPGTAVPICMVSFVLDLFRIADIRIHFVESYCRVKSLSLTGLILYYLHITDSFIVQWKDVHNKKMISGVSKRLVTANCLRPVLAAKRSKHLLPDLAYDYGALEPVISAEIMQLHHQKHHATYVNNLNQIEEKIQEALATGDIRQAIALQPVLKFNGGGHINHTIFWTNLSNDGGEPSAELMNAIKRDFGSLQAMQDKLSAATIAVQGSGWGWLGYNKEREQLQIATCANQDPLEPTTGLVPLFGIDVWEHAYYLQYKNVRPDYVKAIWKIANWKNIDERFLKAKN</sequence>
<dbReference type="InterPro" id="IPR036314">
    <property type="entry name" value="SOD_C_sf"/>
</dbReference>
<dbReference type="PRINTS" id="PR01703">
    <property type="entry name" value="MNSODISMTASE"/>
</dbReference>
<dbReference type="GO" id="GO:0005739">
    <property type="term" value="C:mitochondrion"/>
    <property type="evidence" value="ECO:0007669"/>
    <property type="project" value="UniProtKB-SubCell"/>
</dbReference>
<dbReference type="FunFam" id="3.55.40.20:FF:000003">
    <property type="entry name" value="Superoxide dismutase [Mn], mitochondrial"/>
    <property type="match status" value="1"/>
</dbReference>
<dbReference type="GO" id="GO:0030145">
    <property type="term" value="F:manganese ion binding"/>
    <property type="evidence" value="ECO:0007669"/>
    <property type="project" value="TreeGrafter"/>
</dbReference>
<dbReference type="PROSITE" id="PS00088">
    <property type="entry name" value="SOD_MN"/>
    <property type="match status" value="1"/>
</dbReference>
<evidence type="ECO:0000256" key="5">
    <source>
        <dbReference type="ARBA" id="ARBA00011881"/>
    </source>
</evidence>
<comment type="catalytic activity">
    <reaction evidence="11">
        <text>2 superoxide + 2 H(+) = H2O2 + O2</text>
        <dbReference type="Rhea" id="RHEA:20696"/>
        <dbReference type="ChEBI" id="CHEBI:15378"/>
        <dbReference type="ChEBI" id="CHEBI:15379"/>
        <dbReference type="ChEBI" id="CHEBI:16240"/>
        <dbReference type="ChEBI" id="CHEBI:18421"/>
        <dbReference type="EC" id="1.15.1.1"/>
    </reaction>
</comment>
<dbReference type="SUPFAM" id="SSF54719">
    <property type="entry name" value="Fe,Mn superoxide dismutase (SOD), C-terminal domain"/>
    <property type="match status" value="1"/>
</dbReference>
<dbReference type="SUPFAM" id="SSF46609">
    <property type="entry name" value="Fe,Mn superoxide dismutase (SOD), N-terminal domain"/>
    <property type="match status" value="1"/>
</dbReference>
<accession>A0AA39M8Q8</accession>
<feature type="domain" description="Manganese/iron superoxide dismutase C-terminal" evidence="13">
    <location>
        <begin position="313"/>
        <end position="416"/>
    </location>
</feature>
<evidence type="ECO:0000256" key="8">
    <source>
        <dbReference type="ARBA" id="ARBA00023002"/>
    </source>
</evidence>
<keyword evidence="7" id="KW-0479">Metal-binding</keyword>
<reference evidence="14" key="1">
    <citation type="submission" date="2023-06" db="EMBL/GenBank/DDBJ databases">
        <title>Genomic analysis of the entomopathogenic nematode Steinernema hermaphroditum.</title>
        <authorList>
            <person name="Schwarz E.M."/>
            <person name="Heppert J.K."/>
            <person name="Baniya A."/>
            <person name="Schwartz H.T."/>
            <person name="Tan C.-H."/>
            <person name="Antoshechkin I."/>
            <person name="Sternberg P.W."/>
            <person name="Goodrich-Blair H."/>
            <person name="Dillman A.R."/>
        </authorList>
    </citation>
    <scope>NUCLEOTIDE SEQUENCE</scope>
    <source>
        <strain evidence="14">PS9179</strain>
        <tissue evidence="14">Whole animal</tissue>
    </source>
</reference>
<dbReference type="GO" id="GO:0004784">
    <property type="term" value="F:superoxide dismutase activity"/>
    <property type="evidence" value="ECO:0007669"/>
    <property type="project" value="UniProtKB-EC"/>
</dbReference>
<dbReference type="FunFam" id="1.10.287.990:FF:000001">
    <property type="entry name" value="Superoxide dismutase"/>
    <property type="match status" value="1"/>
</dbReference>
<dbReference type="PANTHER" id="PTHR11404:SF6">
    <property type="entry name" value="SUPEROXIDE DISMUTASE [MN], MITOCHONDRIAL"/>
    <property type="match status" value="1"/>
</dbReference>